<dbReference type="InterPro" id="IPR051309">
    <property type="entry name" value="ABCF_ATPase"/>
</dbReference>
<dbReference type="FunFam" id="3.40.50.300:FF:000309">
    <property type="entry name" value="ABC transporter ATP-binding protein"/>
    <property type="match status" value="1"/>
</dbReference>
<comment type="caution">
    <text evidence="6">The sequence shown here is derived from an EMBL/GenBank/DDBJ whole genome shotgun (WGS) entry which is preliminary data.</text>
</comment>
<feature type="domain" description="ABC transporter" evidence="5">
    <location>
        <begin position="281"/>
        <end position="506"/>
    </location>
</feature>
<dbReference type="Gene3D" id="3.40.50.300">
    <property type="entry name" value="P-loop containing nucleotide triphosphate hydrolases"/>
    <property type="match status" value="2"/>
</dbReference>
<dbReference type="AlphaFoldDB" id="A0A562JEZ3"/>
<dbReference type="Gene3D" id="1.10.287.380">
    <property type="entry name" value="Valyl-tRNA synthetase, C-terminal domain"/>
    <property type="match status" value="1"/>
</dbReference>
<feature type="coiled-coil region" evidence="4">
    <location>
        <begin position="493"/>
        <end position="579"/>
    </location>
</feature>
<proteinExistence type="predicted"/>
<sequence>MIITLEKVNKSYGEKVLLNNVDLYINDSDKIGVVGINGTGKSTLLKIASGVEEPDSGNIIKSPGDRICVLEQDPAFDNDATVLEQVFINSSTETKVLMEYEAKTILSKLGIDEYDKKVNLLSVGQRKRVAIASALVNPCELLVLDEPTNHLDNDMIIWLENYLVKYSGAILMVTHDRYFLDRVSNKIIELDKGNLYSYEGNYSKFLELKALREDMEASSDRKKQTLYKKELAWIQRGARARSTKAKGRIEQFEKLKSSLGTEVVEKLELSSVSSRLGKKTIEVKNISKSFGDKKIVDDFEFTVIRDARIGIVGKNGAGKSTLLNILAGKTQPDKGHVEIGSTVNVGYFSQEAKEIDDSQRVIDYIKNIAEVVETPEGSVTASQMLERFLFSPDVQYNTIKKLSGGERRRLFLLSVLMTAPNILLLDEPTNDLDIETLTVLEDYLETFSGAVITVSHDRYFLDKVVDTVLELPGDGTVVMYNGGYSDYIAVRILNEKQQEKPRQTKDVQKETREKPKKLKFSFKEQQEYNTIDDDIAAIELKIAEAETKLEESATDYMKLQEIMDEKQNLEVQLEEKMNRWIYLNDLKELIENQN</sequence>
<dbReference type="GO" id="GO:0005524">
    <property type="term" value="F:ATP binding"/>
    <property type="evidence" value="ECO:0007669"/>
    <property type="project" value="UniProtKB-KW"/>
</dbReference>
<dbReference type="InterPro" id="IPR003593">
    <property type="entry name" value="AAA+_ATPase"/>
</dbReference>
<keyword evidence="3 6" id="KW-0067">ATP-binding</keyword>
<dbReference type="FunFam" id="3.40.50.300:FF:000011">
    <property type="entry name" value="Putative ABC transporter ATP-binding component"/>
    <property type="match status" value="1"/>
</dbReference>
<dbReference type="GO" id="GO:0003677">
    <property type="term" value="F:DNA binding"/>
    <property type="evidence" value="ECO:0007669"/>
    <property type="project" value="InterPro"/>
</dbReference>
<dbReference type="Pfam" id="PF16326">
    <property type="entry name" value="ABC_tran_CTD"/>
    <property type="match status" value="1"/>
</dbReference>
<dbReference type="PANTHER" id="PTHR42855">
    <property type="entry name" value="ABC TRANSPORTER ATP-BINDING SUBUNIT"/>
    <property type="match status" value="1"/>
</dbReference>
<dbReference type="CDD" id="cd03221">
    <property type="entry name" value="ABCF_EF-3"/>
    <property type="match status" value="2"/>
</dbReference>
<dbReference type="InterPro" id="IPR017871">
    <property type="entry name" value="ABC_transporter-like_CS"/>
</dbReference>
<evidence type="ECO:0000256" key="3">
    <source>
        <dbReference type="ARBA" id="ARBA00022840"/>
    </source>
</evidence>
<dbReference type="InterPro" id="IPR027417">
    <property type="entry name" value="P-loop_NTPase"/>
</dbReference>
<dbReference type="InterPro" id="IPR003439">
    <property type="entry name" value="ABC_transporter-like_ATP-bd"/>
</dbReference>
<accession>A0A562JEZ3</accession>
<dbReference type="Proteomes" id="UP000315343">
    <property type="component" value="Unassembled WGS sequence"/>
</dbReference>
<evidence type="ECO:0000259" key="5">
    <source>
        <dbReference type="PROSITE" id="PS50893"/>
    </source>
</evidence>
<dbReference type="PROSITE" id="PS50893">
    <property type="entry name" value="ABC_TRANSPORTER_2"/>
    <property type="match status" value="2"/>
</dbReference>
<dbReference type="Pfam" id="PF00005">
    <property type="entry name" value="ABC_tran"/>
    <property type="match status" value="2"/>
</dbReference>
<dbReference type="InterPro" id="IPR032781">
    <property type="entry name" value="ABC_tran_Xtn"/>
</dbReference>
<dbReference type="RefSeq" id="WP_281291820.1">
    <property type="nucleotide sequence ID" value="NZ_VLKH01000003.1"/>
</dbReference>
<dbReference type="SUPFAM" id="SSF52540">
    <property type="entry name" value="P-loop containing nucleoside triphosphate hydrolases"/>
    <property type="match status" value="2"/>
</dbReference>
<gene>
    <name evidence="6" type="ORF">LY60_01119</name>
</gene>
<keyword evidence="1" id="KW-0677">Repeat</keyword>
<dbReference type="GO" id="GO:0016887">
    <property type="term" value="F:ATP hydrolysis activity"/>
    <property type="evidence" value="ECO:0007669"/>
    <property type="project" value="InterPro"/>
</dbReference>
<dbReference type="InterPro" id="IPR037118">
    <property type="entry name" value="Val-tRNA_synth_C_sf"/>
</dbReference>
<protein>
    <submittedName>
        <fullName evidence="6">ATP-binding cassette subfamily F protein uup</fullName>
    </submittedName>
</protein>
<dbReference type="PROSITE" id="PS00211">
    <property type="entry name" value="ABC_TRANSPORTER_1"/>
    <property type="match status" value="2"/>
</dbReference>
<dbReference type="EMBL" id="VLKH01000003">
    <property type="protein sequence ID" value="TWH81375.1"/>
    <property type="molecule type" value="Genomic_DNA"/>
</dbReference>
<dbReference type="Pfam" id="PF12848">
    <property type="entry name" value="ABC_tran_Xtn"/>
    <property type="match status" value="1"/>
</dbReference>
<feature type="domain" description="ABC transporter" evidence="5">
    <location>
        <begin position="3"/>
        <end position="217"/>
    </location>
</feature>
<keyword evidence="4" id="KW-0175">Coiled coil</keyword>
<reference evidence="6 7" key="1">
    <citation type="submission" date="2019-07" db="EMBL/GenBank/DDBJ databases">
        <title>Genomic Encyclopedia of Type Strains, Phase I: the one thousand microbial genomes (KMG-I) project.</title>
        <authorList>
            <person name="Kyrpides N."/>
        </authorList>
    </citation>
    <scope>NUCLEOTIDE SEQUENCE [LARGE SCALE GENOMIC DNA]</scope>
    <source>
        <strain evidence="6 7">DSM 13558</strain>
    </source>
</reference>
<keyword evidence="7" id="KW-1185">Reference proteome</keyword>
<evidence type="ECO:0000256" key="4">
    <source>
        <dbReference type="SAM" id="Coils"/>
    </source>
</evidence>
<dbReference type="PANTHER" id="PTHR42855:SF1">
    <property type="entry name" value="ABC TRANSPORTER DOMAIN-CONTAINING PROTEIN"/>
    <property type="match status" value="1"/>
</dbReference>
<evidence type="ECO:0000256" key="2">
    <source>
        <dbReference type="ARBA" id="ARBA00022741"/>
    </source>
</evidence>
<evidence type="ECO:0000256" key="1">
    <source>
        <dbReference type="ARBA" id="ARBA00022737"/>
    </source>
</evidence>
<name>A0A562JEZ3_9FIRM</name>
<evidence type="ECO:0000313" key="6">
    <source>
        <dbReference type="EMBL" id="TWH81375.1"/>
    </source>
</evidence>
<evidence type="ECO:0000313" key="7">
    <source>
        <dbReference type="Proteomes" id="UP000315343"/>
    </source>
</evidence>
<organism evidence="6 7">
    <name type="scientific">Sedimentibacter saalensis</name>
    <dbReference type="NCBI Taxonomy" id="130788"/>
    <lineage>
        <taxon>Bacteria</taxon>
        <taxon>Bacillati</taxon>
        <taxon>Bacillota</taxon>
        <taxon>Tissierellia</taxon>
        <taxon>Sedimentibacter</taxon>
    </lineage>
</organism>
<dbReference type="InterPro" id="IPR032524">
    <property type="entry name" value="ABC_tran_C"/>
</dbReference>
<dbReference type="SMART" id="SM00382">
    <property type="entry name" value="AAA"/>
    <property type="match status" value="2"/>
</dbReference>
<keyword evidence="2" id="KW-0547">Nucleotide-binding</keyword>